<protein>
    <recommendedName>
        <fullName evidence="1">Glucanase</fullName>
        <ecNumber evidence="1">3.2.1.-</ecNumber>
    </recommendedName>
</protein>
<dbReference type="PANTHER" id="PTHR34876">
    <property type="match status" value="1"/>
</dbReference>
<dbReference type="PRINTS" id="PR00733">
    <property type="entry name" value="GLHYDRLASE6"/>
</dbReference>
<name>A0A8J7WT67_9ACTN</name>
<dbReference type="GO" id="GO:0004553">
    <property type="term" value="F:hydrolase activity, hydrolyzing O-glycosyl compounds"/>
    <property type="evidence" value="ECO:0007669"/>
    <property type="project" value="InterPro"/>
</dbReference>
<keyword evidence="1 3" id="KW-0378">Hydrolase</keyword>
<gene>
    <name evidence="3" type="ORF">KGA66_29285</name>
</gene>
<feature type="non-terminal residue" evidence="3">
    <location>
        <position position="1"/>
    </location>
</feature>
<dbReference type="SUPFAM" id="SSF51989">
    <property type="entry name" value="Glycosyl hydrolases family 6, cellulases"/>
    <property type="match status" value="1"/>
</dbReference>
<keyword evidence="1" id="KW-0119">Carbohydrate metabolism</keyword>
<comment type="caution">
    <text evidence="3">The sequence shown here is derived from an EMBL/GenBank/DDBJ whole genome shotgun (WGS) entry which is preliminary data.</text>
</comment>
<dbReference type="GO" id="GO:0030245">
    <property type="term" value="P:cellulose catabolic process"/>
    <property type="evidence" value="ECO:0007669"/>
    <property type="project" value="UniProtKB-KW"/>
</dbReference>
<dbReference type="RefSeq" id="WP_211472884.1">
    <property type="nucleotide sequence ID" value="NZ_JAGSXH010000362.1"/>
</dbReference>
<reference evidence="3" key="1">
    <citation type="submission" date="2021-04" db="EMBL/GenBank/DDBJ databases">
        <title>Genome based classification of Actinospica acidithermotolerans sp. nov., an actinobacterium isolated from an Indonesian hot spring.</title>
        <authorList>
            <person name="Kusuma A.B."/>
            <person name="Putra K.E."/>
            <person name="Nafisah S."/>
            <person name="Loh J."/>
            <person name="Nouioui I."/>
            <person name="Goodfellow M."/>
        </authorList>
    </citation>
    <scope>NUCLEOTIDE SEQUENCE</scope>
    <source>
        <strain evidence="3">DSM 45618</strain>
    </source>
</reference>
<dbReference type="InterPro" id="IPR036434">
    <property type="entry name" value="Beta_cellobiohydrolase_sf"/>
</dbReference>
<dbReference type="AlphaFoldDB" id="A0A8J7WT67"/>
<keyword evidence="1" id="KW-0326">Glycosidase</keyword>
<evidence type="ECO:0000256" key="2">
    <source>
        <dbReference type="SAM" id="MobiDB-lite"/>
    </source>
</evidence>
<keyword evidence="1" id="KW-0136">Cellulose degradation</keyword>
<dbReference type="PANTHER" id="PTHR34876:SF4">
    <property type="entry name" value="1,4-BETA-D-GLUCAN CELLOBIOHYDROLASE C-RELATED"/>
    <property type="match status" value="1"/>
</dbReference>
<keyword evidence="1" id="KW-0624">Polysaccharide degradation</keyword>
<dbReference type="Proteomes" id="UP000677913">
    <property type="component" value="Unassembled WGS sequence"/>
</dbReference>
<comment type="similarity">
    <text evidence="1">Belongs to the glycosyl hydrolase family 6.</text>
</comment>
<dbReference type="Pfam" id="PF01341">
    <property type="entry name" value="Glyco_hydro_6"/>
    <property type="match status" value="1"/>
</dbReference>
<dbReference type="EMBL" id="JAGSXH010000362">
    <property type="protein sequence ID" value="MBS2967158.1"/>
    <property type="molecule type" value="Genomic_DNA"/>
</dbReference>
<evidence type="ECO:0000313" key="3">
    <source>
        <dbReference type="EMBL" id="MBS2967158.1"/>
    </source>
</evidence>
<evidence type="ECO:0000313" key="4">
    <source>
        <dbReference type="Proteomes" id="UP000677913"/>
    </source>
</evidence>
<dbReference type="InterPro" id="IPR016288">
    <property type="entry name" value="Beta_cellobiohydrolase"/>
</dbReference>
<dbReference type="Gene3D" id="3.20.20.40">
    <property type="entry name" value="1, 4-beta cellobiohydrolase"/>
    <property type="match status" value="1"/>
</dbReference>
<dbReference type="EC" id="3.2.1.-" evidence="1"/>
<accession>A0A8J7WT67</accession>
<evidence type="ECO:0000256" key="1">
    <source>
        <dbReference type="RuleBase" id="RU361186"/>
    </source>
</evidence>
<keyword evidence="4" id="KW-1185">Reference proteome</keyword>
<feature type="region of interest" description="Disordered" evidence="2">
    <location>
        <begin position="185"/>
        <end position="231"/>
    </location>
</feature>
<sequence length="231" mass="24508">IGPQVYNYLDIGHSGWLGWPNNMSGAGPEYSKVVQSATGGYATVDGFVSDTANTTPSDEPYLPNTTLNVGGNPLDSAKFYQYNPYFDEHHYDEAMYSEFTSSGFPSSIGMIIDTSRNGWGGSARPTSLNSSPTTVDTYVAANKVDQRPFRGDWCNVNGAGIGARPQANPYGSGDHIIADVWIKPPGESDGDYPTATHTHGDPHCDPNGTQSDGNGGTYPTDAIPGYNVPAG</sequence>
<organism evidence="3 4">
    <name type="scientific">Actinocrinis puniceicyclus</name>
    <dbReference type="NCBI Taxonomy" id="977794"/>
    <lineage>
        <taxon>Bacteria</taxon>
        <taxon>Bacillati</taxon>
        <taxon>Actinomycetota</taxon>
        <taxon>Actinomycetes</taxon>
        <taxon>Catenulisporales</taxon>
        <taxon>Actinospicaceae</taxon>
        <taxon>Actinocrinis</taxon>
    </lineage>
</organism>
<feature type="non-terminal residue" evidence="3">
    <location>
        <position position="231"/>
    </location>
</feature>
<proteinExistence type="inferred from homology"/>